<sequence length="101" mass="11031">MTDKAAIELALATLDISIDELPVNAIKVAQATDVLQTRGQRLTDFFSRHGEKFAESFADQLGKRAADSITLATWLKFAGLLTGVYQIAKMLFAKMGASWPL</sequence>
<proteinExistence type="predicted"/>
<dbReference type="AlphaFoldDB" id="A0A3S0XNQ6"/>
<evidence type="ECO:0000313" key="1">
    <source>
        <dbReference type="EMBL" id="RUM02431.1"/>
    </source>
</evidence>
<dbReference type="EMBL" id="RIBW01000003">
    <property type="protein sequence ID" value="RUM02431.1"/>
    <property type="molecule type" value="Genomic_DNA"/>
</dbReference>
<comment type="caution">
    <text evidence="1">The sequence shown here is derived from an EMBL/GenBank/DDBJ whole genome shotgun (WGS) entry which is preliminary data.</text>
</comment>
<dbReference type="RefSeq" id="WP_127430462.1">
    <property type="nucleotide sequence ID" value="NZ_BMFI01000004.1"/>
</dbReference>
<accession>A0A3S0XNQ6</accession>
<dbReference type="Proteomes" id="UP000273611">
    <property type="component" value="Unassembled WGS sequence"/>
</dbReference>
<reference evidence="1 2" key="1">
    <citation type="journal article" date="2015" name="Int. J. Syst. Evol. Microbiol.">
        <title>Rhizobium anhuiense sp. nov., isolated from effective nodules of Vicia faba and Pisum sativum.</title>
        <authorList>
            <person name="Zhang Y.J."/>
            <person name="Zheng W.T."/>
            <person name="Everall I."/>
            <person name="Young J.P."/>
            <person name="Zhang X.X."/>
            <person name="Tian C.F."/>
            <person name="Sui X.H."/>
            <person name="Wang E.T."/>
            <person name="Chen W.X."/>
        </authorList>
    </citation>
    <scope>NUCLEOTIDE SEQUENCE [LARGE SCALE GENOMIC DNA]</scope>
    <source>
        <strain evidence="1 2">CCBAU 23252</strain>
    </source>
</reference>
<protein>
    <submittedName>
        <fullName evidence="1">Uncharacterized protein</fullName>
    </submittedName>
</protein>
<name>A0A3S0XNQ6_9HYPH</name>
<evidence type="ECO:0000313" key="2">
    <source>
        <dbReference type="Proteomes" id="UP000273611"/>
    </source>
</evidence>
<gene>
    <name evidence="1" type="ORF">EEQ99_11885</name>
</gene>
<organism evidence="1 2">
    <name type="scientific">Rhizobium anhuiense</name>
    <dbReference type="NCBI Taxonomy" id="1184720"/>
    <lineage>
        <taxon>Bacteria</taxon>
        <taxon>Pseudomonadati</taxon>
        <taxon>Pseudomonadota</taxon>
        <taxon>Alphaproteobacteria</taxon>
        <taxon>Hyphomicrobiales</taxon>
        <taxon>Rhizobiaceae</taxon>
        <taxon>Rhizobium/Agrobacterium group</taxon>
        <taxon>Rhizobium</taxon>
    </lineage>
</organism>